<dbReference type="SUPFAM" id="SSF53474">
    <property type="entry name" value="alpha/beta-Hydrolases"/>
    <property type="match status" value="1"/>
</dbReference>
<dbReference type="InterPro" id="IPR000073">
    <property type="entry name" value="AB_hydrolase_1"/>
</dbReference>
<name>A0A1X1VZQ0_MYCGS</name>
<feature type="region of interest" description="Disordered" evidence="1">
    <location>
        <begin position="343"/>
        <end position="363"/>
    </location>
</feature>
<reference evidence="3 4" key="1">
    <citation type="submission" date="2016-01" db="EMBL/GenBank/DDBJ databases">
        <title>The new phylogeny of the genus Mycobacterium.</title>
        <authorList>
            <person name="Tarcisio F."/>
            <person name="Conor M."/>
            <person name="Antonella G."/>
            <person name="Elisabetta G."/>
            <person name="Giulia F.S."/>
            <person name="Sara T."/>
            <person name="Anna F."/>
            <person name="Clotilde B."/>
            <person name="Roberto B."/>
            <person name="Veronica D.S."/>
            <person name="Fabio R."/>
            <person name="Monica P."/>
            <person name="Olivier J."/>
            <person name="Enrico T."/>
            <person name="Nicola S."/>
        </authorList>
    </citation>
    <scope>NUCLEOTIDE SEQUENCE [LARGE SCALE GENOMIC DNA]</scope>
    <source>
        <strain evidence="3 4">DSM 43505</strain>
    </source>
</reference>
<dbReference type="GO" id="GO:0016020">
    <property type="term" value="C:membrane"/>
    <property type="evidence" value="ECO:0007669"/>
    <property type="project" value="TreeGrafter"/>
</dbReference>
<sequence>MNVGQREIGASARATNHWSWGEFQCHTVTTSDGVALAVRDYGSSTAAHTVVLLHGFCLNKDSWDIQIRHLIRQWGSRIRIISYDHRGHGESSDAPMHTYRIEHLASDLAELLVALGVAGPLTLAGHSMGGMTALAYLGRPAGQRPVEPHALILIASAAGKLCERGLGRLLASPAVRLLYELVQRAPQRVADEAVRVLARPVCSAMTRYAGYGTTAAETLVAVSAGSINDTRVRTKVGFLAGLKAYDHYRTLGSVYAKTTIISGGADRFTPPAHARDLAAGIRDATHLYRSAAGHMLLHEEPRLVTEAISRAIACSSATVHGQVNNVVTPGQRAGTARSLMSRTSVRQTTGVGDQPPALLAGTG</sequence>
<dbReference type="PANTHER" id="PTHR43798:SF33">
    <property type="entry name" value="HYDROLASE, PUTATIVE (AFU_ORTHOLOGUE AFUA_2G14860)-RELATED"/>
    <property type="match status" value="1"/>
</dbReference>
<dbReference type="Proteomes" id="UP000193738">
    <property type="component" value="Unassembled WGS sequence"/>
</dbReference>
<keyword evidence="4" id="KW-1185">Reference proteome</keyword>
<dbReference type="AlphaFoldDB" id="A0A1X1VZQ0"/>
<evidence type="ECO:0000313" key="3">
    <source>
        <dbReference type="EMBL" id="ORV76754.1"/>
    </source>
</evidence>
<comment type="caution">
    <text evidence="3">The sequence shown here is derived from an EMBL/GenBank/DDBJ whole genome shotgun (WGS) entry which is preliminary data.</text>
</comment>
<protein>
    <recommendedName>
        <fullName evidence="2">AB hydrolase-1 domain-containing protein</fullName>
    </recommendedName>
</protein>
<dbReference type="STRING" id="1777.AWC07_22915"/>
<gene>
    <name evidence="3" type="ORF">AWC07_22915</name>
</gene>
<evidence type="ECO:0000259" key="2">
    <source>
        <dbReference type="Pfam" id="PF00561"/>
    </source>
</evidence>
<feature type="domain" description="AB hydrolase-1" evidence="2">
    <location>
        <begin position="49"/>
        <end position="301"/>
    </location>
</feature>
<accession>A0A1X1VZQ0</accession>
<dbReference type="InterPro" id="IPR050266">
    <property type="entry name" value="AB_hydrolase_sf"/>
</dbReference>
<evidence type="ECO:0000313" key="4">
    <source>
        <dbReference type="Proteomes" id="UP000193738"/>
    </source>
</evidence>
<dbReference type="RefSeq" id="WP_051507768.1">
    <property type="nucleotide sequence ID" value="NZ_LQOX01000031.1"/>
</dbReference>
<dbReference type="Pfam" id="PF00561">
    <property type="entry name" value="Abhydrolase_1"/>
    <property type="match status" value="1"/>
</dbReference>
<dbReference type="GO" id="GO:0003824">
    <property type="term" value="F:catalytic activity"/>
    <property type="evidence" value="ECO:0007669"/>
    <property type="project" value="UniProtKB-ARBA"/>
</dbReference>
<dbReference type="EMBL" id="LQOX01000031">
    <property type="protein sequence ID" value="ORV76754.1"/>
    <property type="molecule type" value="Genomic_DNA"/>
</dbReference>
<dbReference type="PANTHER" id="PTHR43798">
    <property type="entry name" value="MONOACYLGLYCEROL LIPASE"/>
    <property type="match status" value="1"/>
</dbReference>
<organism evidence="3 4">
    <name type="scientific">Mycobacterium gastri</name>
    <dbReference type="NCBI Taxonomy" id="1777"/>
    <lineage>
        <taxon>Bacteria</taxon>
        <taxon>Bacillati</taxon>
        <taxon>Actinomycetota</taxon>
        <taxon>Actinomycetes</taxon>
        <taxon>Mycobacteriales</taxon>
        <taxon>Mycobacteriaceae</taxon>
        <taxon>Mycobacterium</taxon>
    </lineage>
</organism>
<evidence type="ECO:0000256" key="1">
    <source>
        <dbReference type="SAM" id="MobiDB-lite"/>
    </source>
</evidence>
<dbReference type="Gene3D" id="3.40.50.1820">
    <property type="entry name" value="alpha/beta hydrolase"/>
    <property type="match status" value="1"/>
</dbReference>
<proteinExistence type="predicted"/>
<dbReference type="InterPro" id="IPR029058">
    <property type="entry name" value="AB_hydrolase_fold"/>
</dbReference>